<dbReference type="Proteomes" id="UP000009071">
    <property type="component" value="Chromosome"/>
</dbReference>
<dbReference type="KEGG" id="dma:DMR_22110"/>
<gene>
    <name evidence="1" type="ordered locus">DMR_22110</name>
</gene>
<dbReference type="STRING" id="573370.DMR_22110"/>
<dbReference type="Gene3D" id="3.40.720.10">
    <property type="entry name" value="Alkaline Phosphatase, subunit A"/>
    <property type="match status" value="2"/>
</dbReference>
<keyword evidence="2" id="KW-1185">Reference proteome</keyword>
<evidence type="ECO:0000313" key="2">
    <source>
        <dbReference type="Proteomes" id="UP000009071"/>
    </source>
</evidence>
<dbReference type="AlphaFoldDB" id="C4XSK5"/>
<dbReference type="EMBL" id="AP010904">
    <property type="protein sequence ID" value="BAH75702.1"/>
    <property type="molecule type" value="Genomic_DNA"/>
</dbReference>
<dbReference type="SUPFAM" id="SSF53649">
    <property type="entry name" value="Alkaline phosphatase-like"/>
    <property type="match status" value="2"/>
</dbReference>
<proteinExistence type="predicted"/>
<evidence type="ECO:0000313" key="1">
    <source>
        <dbReference type="EMBL" id="BAH75702.1"/>
    </source>
</evidence>
<reference evidence="1 2" key="1">
    <citation type="journal article" date="2009" name="Genome Res.">
        <title>Whole genome sequence of Desulfovibrio magneticus strain RS-1 revealed common gene clusters in magnetotactic bacteria.</title>
        <authorList>
            <person name="Nakazawa H."/>
            <person name="Arakaki A."/>
            <person name="Narita-Yamada S."/>
            <person name="Yashiro I."/>
            <person name="Jinno K."/>
            <person name="Aoki N."/>
            <person name="Tsuruyama A."/>
            <person name="Okamura Y."/>
            <person name="Tanikawa S."/>
            <person name="Fujita N."/>
            <person name="Takeyama H."/>
            <person name="Matsunaga T."/>
        </authorList>
    </citation>
    <scope>NUCLEOTIDE SEQUENCE [LARGE SCALE GENOMIC DNA]</scope>
    <source>
        <strain evidence="2">ATCC 700980 / DSM 13731 / RS-1</strain>
    </source>
</reference>
<dbReference type="Pfam" id="PF01663">
    <property type="entry name" value="Phosphodiest"/>
    <property type="match status" value="2"/>
</dbReference>
<dbReference type="HOGENOM" id="CLU_390148_0_0_7"/>
<protein>
    <submittedName>
        <fullName evidence="1">Type I phosphodiesterase/nucleotide pyrophosphatase family protein</fullName>
    </submittedName>
</protein>
<accession>C4XSK5</accession>
<organism evidence="1 2">
    <name type="scientific">Solidesulfovibrio magneticus (strain ATCC 700980 / DSM 13731 / RS-1)</name>
    <name type="common">Desulfovibrio magneticus</name>
    <dbReference type="NCBI Taxonomy" id="573370"/>
    <lineage>
        <taxon>Bacteria</taxon>
        <taxon>Pseudomonadati</taxon>
        <taxon>Thermodesulfobacteriota</taxon>
        <taxon>Desulfovibrionia</taxon>
        <taxon>Desulfovibrionales</taxon>
        <taxon>Desulfovibrionaceae</taxon>
        <taxon>Solidesulfovibrio</taxon>
    </lineage>
</organism>
<sequence length="626" mass="66015">MLCGEPFSTARLSPNRNSMSPKPFRKALVLGIDGLDPGLCRRLLAAGRLPHLARLASGGRFVSLATSNPAQSPVAWTSLATGTNPGRHGIFDFIVRAPGTYLPRLSLTRPGPGGAPLPAYDCETFFEVAAKAGLPTTAVRWPVSYPPAFGGATVLSGLGAPDVKGRLGNYVQYAEEADGQGGRGRFVPVRFVDGKATLAVEGPMAVVAGRKTPAVVPLALARQDGRLDYTLGGQSGSLGPGQWSPYLSVRFETGQGSPVAGVTRLWLGRLEPLELYLGPIQIDPAAPCLPIAAPAGYAAELTDALGGPYSTLGMPEETKGLTDGVMTDEAFLALCDDVTREREAMLDFELGRFREGLLSVVFDTSDRIQHCFWRLADQTHPLYDAAEAARLGPVIDDHLARMDAVVGKVIDAAGDDTALFVCSDHGFCSYTRSISLNAWLVRQGYMKLKPHDSTDSGELFRHVDWSATRAFALGFGSVCLNVAGREQQGIVPLGEADALAGELAARLTALADGPASPIAAVHRREALYSGPLAGEAPDLIVGCRPPYRLAWTSVIGGTGGEVFADNRQKWSGDHCVDASFVPGSLFSNLPLAAADGVSQTRLAATVCRSLGLPPAAHMDDDLLSSS</sequence>
<name>C4XSK5_SOLM1</name>
<dbReference type="InterPro" id="IPR017850">
    <property type="entry name" value="Alkaline_phosphatase_core_sf"/>
</dbReference>
<dbReference type="eggNOG" id="COG3379">
    <property type="taxonomic scope" value="Bacteria"/>
</dbReference>
<dbReference type="InterPro" id="IPR002591">
    <property type="entry name" value="Phosphodiest/P_Trfase"/>
</dbReference>